<dbReference type="PANTHER" id="PTHR38340:SF1">
    <property type="entry name" value="S-LAYER PROTEIN"/>
    <property type="match status" value="1"/>
</dbReference>
<dbReference type="PROSITE" id="PS00330">
    <property type="entry name" value="HEMOLYSIN_CALCIUM"/>
    <property type="match status" value="4"/>
</dbReference>
<comment type="subcellular location">
    <subcellularLocation>
        <location evidence="1">Secreted</location>
    </subcellularLocation>
</comment>
<dbReference type="PRINTS" id="PR00313">
    <property type="entry name" value="CABNDNGRPT"/>
</dbReference>
<gene>
    <name evidence="3" type="ORF">Q4481_06245</name>
</gene>
<dbReference type="InterPro" id="IPR011049">
    <property type="entry name" value="Serralysin-like_metalloprot_C"/>
</dbReference>
<reference evidence="3" key="1">
    <citation type="journal article" date="2015" name="Int. J. Syst. Evol. Microbiol.">
        <title>Rhizobium alvei sp. nov., isolated from a freshwater river.</title>
        <authorList>
            <person name="Sheu S.Y."/>
            <person name="Huang H.W."/>
            <person name="Young C.C."/>
            <person name="Chen W.M."/>
        </authorList>
    </citation>
    <scope>NUCLEOTIDE SEQUENCE</scope>
    <source>
        <strain evidence="3">TNR-22</strain>
    </source>
</reference>
<dbReference type="SUPFAM" id="SSF51120">
    <property type="entry name" value="beta-Roll"/>
    <property type="match status" value="1"/>
</dbReference>
<evidence type="ECO:0000313" key="4">
    <source>
        <dbReference type="Proteomes" id="UP001174932"/>
    </source>
</evidence>
<dbReference type="RefSeq" id="WP_304375453.1">
    <property type="nucleotide sequence ID" value="NZ_JAUOZU010000005.1"/>
</dbReference>
<dbReference type="Proteomes" id="UP001174932">
    <property type="component" value="Unassembled WGS sequence"/>
</dbReference>
<keyword evidence="2" id="KW-0964">Secreted</keyword>
<dbReference type="InterPro" id="IPR050557">
    <property type="entry name" value="RTX_toxin/Mannuronan_C5-epim"/>
</dbReference>
<name>A0ABT8YJP2_9HYPH</name>
<sequence>MVTTINATSAFMEDFIERSAERLQDMNRAGFQNMGGNDAFSSSANQSFRLNGQSGADTIQLIGLGNDTIHTGSGDDFVFSGRGNDTMSGGSGRDRLYGDEGNDTISGGSGDDDIQGGIGVDTIRGGGNNDKLFGGAGTDMIYGGTGNDELYGDHDGSSTSQQGRDYLYGGYGNDRISGGGNADIMYGEAGADTFVFDHINDFVFGHSDMIGDFSRTELDRIDLQSVDANSLRSGNQTFDFVDGPSTIAGTLWLGAASNGQQRVFMNVDGGNADLDIIVKLDDATMTSLQESDFLL</sequence>
<dbReference type="InterPro" id="IPR018511">
    <property type="entry name" value="Hemolysin-typ_Ca-bd_CS"/>
</dbReference>
<proteinExistence type="predicted"/>
<evidence type="ECO:0000256" key="2">
    <source>
        <dbReference type="ARBA" id="ARBA00022525"/>
    </source>
</evidence>
<dbReference type="PANTHER" id="PTHR38340">
    <property type="entry name" value="S-LAYER PROTEIN"/>
    <property type="match status" value="1"/>
</dbReference>
<protein>
    <submittedName>
        <fullName evidence="3">Calcium-binding protein</fullName>
    </submittedName>
</protein>
<comment type="caution">
    <text evidence="3">The sequence shown here is derived from an EMBL/GenBank/DDBJ whole genome shotgun (WGS) entry which is preliminary data.</text>
</comment>
<accession>A0ABT8YJP2</accession>
<reference evidence="3" key="2">
    <citation type="submission" date="2023-07" db="EMBL/GenBank/DDBJ databases">
        <authorList>
            <person name="Shen H."/>
        </authorList>
    </citation>
    <scope>NUCLEOTIDE SEQUENCE</scope>
    <source>
        <strain evidence="3">TNR-22</strain>
    </source>
</reference>
<dbReference type="Gene3D" id="2.150.10.10">
    <property type="entry name" value="Serralysin-like metalloprotease, C-terminal"/>
    <property type="match status" value="2"/>
</dbReference>
<dbReference type="InterPro" id="IPR001343">
    <property type="entry name" value="Hemolysn_Ca-bd"/>
</dbReference>
<dbReference type="Pfam" id="PF00353">
    <property type="entry name" value="HemolysinCabind"/>
    <property type="match status" value="3"/>
</dbReference>
<keyword evidence="4" id="KW-1185">Reference proteome</keyword>
<evidence type="ECO:0000313" key="3">
    <source>
        <dbReference type="EMBL" id="MDO6963548.1"/>
    </source>
</evidence>
<evidence type="ECO:0000256" key="1">
    <source>
        <dbReference type="ARBA" id="ARBA00004613"/>
    </source>
</evidence>
<dbReference type="EMBL" id="JAUOZU010000005">
    <property type="protein sequence ID" value="MDO6963548.1"/>
    <property type="molecule type" value="Genomic_DNA"/>
</dbReference>
<organism evidence="3 4">
    <name type="scientific">Rhizobium alvei</name>
    <dbReference type="NCBI Taxonomy" id="1132659"/>
    <lineage>
        <taxon>Bacteria</taxon>
        <taxon>Pseudomonadati</taxon>
        <taxon>Pseudomonadota</taxon>
        <taxon>Alphaproteobacteria</taxon>
        <taxon>Hyphomicrobiales</taxon>
        <taxon>Rhizobiaceae</taxon>
        <taxon>Rhizobium/Agrobacterium group</taxon>
        <taxon>Rhizobium</taxon>
    </lineage>
</organism>